<organism evidence="1 2">
    <name type="scientific">Vitis vinifera</name>
    <name type="common">Grape</name>
    <dbReference type="NCBI Taxonomy" id="29760"/>
    <lineage>
        <taxon>Eukaryota</taxon>
        <taxon>Viridiplantae</taxon>
        <taxon>Streptophyta</taxon>
        <taxon>Embryophyta</taxon>
        <taxon>Tracheophyta</taxon>
        <taxon>Spermatophyta</taxon>
        <taxon>Magnoliopsida</taxon>
        <taxon>eudicotyledons</taxon>
        <taxon>Gunneridae</taxon>
        <taxon>Pentapetalae</taxon>
        <taxon>rosids</taxon>
        <taxon>Vitales</taxon>
        <taxon>Vitaceae</taxon>
        <taxon>Viteae</taxon>
        <taxon>Vitis</taxon>
    </lineage>
</organism>
<dbReference type="AlphaFoldDB" id="A0A438E4J9"/>
<dbReference type="EMBL" id="QGNW01001396">
    <property type="protein sequence ID" value="RVW42685.1"/>
    <property type="molecule type" value="Genomic_DNA"/>
</dbReference>
<sequence length="227" mass="25426">MKTRGGCFLRLGVVDLEKKRFNIFIPKGRGVKGGWASMAETLRCLGVATERKESQKDEAMLSKPILGKTFAEVVKLPRRKGRAVARVEVSKKDLSRNLNKLAHCLVGSWDPKSVRGDDLKKAEKALNLGRILVGGFFLRLEKWSPETGCLMEGEKKSEAWVRIVGLPVSLWDQAILRRVGEECGGFLAIDSQTEKLEELQWARILVKLNGEEIPNLVEIWVEGCAIR</sequence>
<protein>
    <submittedName>
        <fullName evidence="1">Uncharacterized protein</fullName>
    </submittedName>
</protein>
<dbReference type="PANTHER" id="PTHR34427:SF5">
    <property type="entry name" value="DUF4283 DOMAIN-CONTAINING PROTEIN"/>
    <property type="match status" value="1"/>
</dbReference>
<proteinExistence type="predicted"/>
<gene>
    <name evidence="1" type="ORF">CK203_103877</name>
</gene>
<name>A0A438E4J9_VITVI</name>
<dbReference type="PANTHER" id="PTHR34427">
    <property type="entry name" value="DUF4283 DOMAIN PROTEIN"/>
    <property type="match status" value="1"/>
</dbReference>
<comment type="caution">
    <text evidence="1">The sequence shown here is derived from an EMBL/GenBank/DDBJ whole genome shotgun (WGS) entry which is preliminary data.</text>
</comment>
<evidence type="ECO:0000313" key="2">
    <source>
        <dbReference type="Proteomes" id="UP000288805"/>
    </source>
</evidence>
<accession>A0A438E4J9</accession>
<dbReference type="Proteomes" id="UP000288805">
    <property type="component" value="Unassembled WGS sequence"/>
</dbReference>
<evidence type="ECO:0000313" key="1">
    <source>
        <dbReference type="EMBL" id="RVW42685.1"/>
    </source>
</evidence>
<reference evidence="1 2" key="1">
    <citation type="journal article" date="2018" name="PLoS Genet.">
        <title>Population sequencing reveals clonal diversity and ancestral inbreeding in the grapevine cultivar Chardonnay.</title>
        <authorList>
            <person name="Roach M.J."/>
            <person name="Johnson D.L."/>
            <person name="Bohlmann J."/>
            <person name="van Vuuren H.J."/>
            <person name="Jones S.J."/>
            <person name="Pretorius I.S."/>
            <person name="Schmidt S.A."/>
            <person name="Borneman A.R."/>
        </authorList>
    </citation>
    <scope>NUCLEOTIDE SEQUENCE [LARGE SCALE GENOMIC DNA]</scope>
    <source>
        <strain evidence="2">cv. Chardonnay</strain>
        <tissue evidence="1">Leaf</tissue>
    </source>
</reference>